<comment type="caution">
    <text evidence="3">The sequence shown here is derived from an EMBL/GenBank/DDBJ whole genome shotgun (WGS) entry which is preliminary data.</text>
</comment>
<feature type="chain" id="PRO_5016093112" evidence="2">
    <location>
        <begin position="28"/>
        <end position="179"/>
    </location>
</feature>
<sequence>MKTISKALIGTLMLATTLPVATAPAFAQSRGEVNRSERELRQEQRELQRDRRDLQEARRFGDRRDVREEQRDLRDQRRDVRDARREYREDLRDYRDYRARNRQAFRGPAFRSNFRYQQFRPGVRIAPNYYGQRYVVNNYRNYRLPNPGVRQTWVRHYNDMLLVNTRTGRVVRVIPNFYW</sequence>
<dbReference type="Pfam" id="PF11776">
    <property type="entry name" value="RcnB"/>
    <property type="match status" value="1"/>
</dbReference>
<feature type="region of interest" description="Disordered" evidence="1">
    <location>
        <begin position="32"/>
        <end position="53"/>
    </location>
</feature>
<feature type="signal peptide" evidence="2">
    <location>
        <begin position="1"/>
        <end position="27"/>
    </location>
</feature>
<accession>A0A2V3UYV3</accession>
<protein>
    <submittedName>
        <fullName evidence="3">Nickel/cobalt transporter regulator</fullName>
    </submittedName>
</protein>
<reference evidence="3 4" key="1">
    <citation type="submission" date="2018-05" db="EMBL/GenBank/DDBJ databases">
        <title>Genomic Encyclopedia of Type Strains, Phase IV (KMG-IV): sequencing the most valuable type-strain genomes for metagenomic binning, comparative biology and taxonomic classification.</title>
        <authorList>
            <person name="Goeker M."/>
        </authorList>
    </citation>
    <scope>NUCLEOTIDE SEQUENCE [LARGE SCALE GENOMIC DNA]</scope>
    <source>
        <strain evidence="3 4">DSM 3183</strain>
    </source>
</reference>
<proteinExistence type="predicted"/>
<dbReference type="InterPro" id="IPR024572">
    <property type="entry name" value="RcnB"/>
</dbReference>
<dbReference type="EMBL" id="QJJM01000008">
    <property type="protein sequence ID" value="PXW74530.1"/>
    <property type="molecule type" value="Genomic_DNA"/>
</dbReference>
<keyword evidence="4" id="KW-1185">Reference proteome</keyword>
<name>A0A2V3UYV3_9SPHN</name>
<evidence type="ECO:0000256" key="1">
    <source>
        <dbReference type="SAM" id="MobiDB-lite"/>
    </source>
</evidence>
<gene>
    <name evidence="3" type="ORF">C7451_108192</name>
</gene>
<evidence type="ECO:0000313" key="4">
    <source>
        <dbReference type="Proteomes" id="UP000248014"/>
    </source>
</evidence>
<dbReference type="RefSeq" id="WP_244181851.1">
    <property type="nucleotide sequence ID" value="NZ_QJJM01000008.1"/>
</dbReference>
<evidence type="ECO:0000313" key="3">
    <source>
        <dbReference type="EMBL" id="PXW74530.1"/>
    </source>
</evidence>
<dbReference type="Proteomes" id="UP000248014">
    <property type="component" value="Unassembled WGS sequence"/>
</dbReference>
<keyword evidence="2" id="KW-0732">Signal</keyword>
<dbReference type="AlphaFoldDB" id="A0A2V3UYV3"/>
<dbReference type="Gene3D" id="3.10.450.160">
    <property type="entry name" value="inner membrane protein cigr"/>
    <property type="match status" value="1"/>
</dbReference>
<organism evidence="3 4">
    <name type="scientific">Blastomonas natatoria</name>
    <dbReference type="NCBI Taxonomy" id="34015"/>
    <lineage>
        <taxon>Bacteria</taxon>
        <taxon>Pseudomonadati</taxon>
        <taxon>Pseudomonadota</taxon>
        <taxon>Alphaproteobacteria</taxon>
        <taxon>Sphingomonadales</taxon>
        <taxon>Sphingomonadaceae</taxon>
        <taxon>Blastomonas</taxon>
    </lineage>
</organism>
<evidence type="ECO:0000256" key="2">
    <source>
        <dbReference type="SAM" id="SignalP"/>
    </source>
</evidence>